<dbReference type="Pfam" id="PF02635">
    <property type="entry name" value="DsrE"/>
    <property type="match status" value="1"/>
</dbReference>
<gene>
    <name evidence="2" type="ORF">SAMN04487964_106116</name>
</gene>
<dbReference type="PANTHER" id="PTHR37691">
    <property type="entry name" value="BLR3518 PROTEIN"/>
    <property type="match status" value="1"/>
</dbReference>
<dbReference type="InterPro" id="IPR027396">
    <property type="entry name" value="DsrEFH-like"/>
</dbReference>
<organism evidence="2 3">
    <name type="scientific">Marinobacterium sediminicola</name>
    <dbReference type="NCBI Taxonomy" id="518898"/>
    <lineage>
        <taxon>Bacteria</taxon>
        <taxon>Pseudomonadati</taxon>
        <taxon>Pseudomonadota</taxon>
        <taxon>Gammaproteobacteria</taxon>
        <taxon>Oceanospirillales</taxon>
        <taxon>Oceanospirillaceae</taxon>
        <taxon>Marinobacterium</taxon>
    </lineage>
</organism>
<evidence type="ECO:0008006" key="4">
    <source>
        <dbReference type="Google" id="ProtNLM"/>
    </source>
</evidence>
<evidence type="ECO:0000313" key="2">
    <source>
        <dbReference type="EMBL" id="SMR74470.1"/>
    </source>
</evidence>
<dbReference type="PANTHER" id="PTHR37691:SF1">
    <property type="entry name" value="BLR3518 PROTEIN"/>
    <property type="match status" value="1"/>
</dbReference>
<dbReference type="Gene3D" id="3.40.1260.10">
    <property type="entry name" value="DsrEFH-like"/>
    <property type="match status" value="1"/>
</dbReference>
<dbReference type="EMBL" id="FXWV01000006">
    <property type="protein sequence ID" value="SMR74470.1"/>
    <property type="molecule type" value="Genomic_DNA"/>
</dbReference>
<sequence>MLRSCLLAWALLLVTTHAFADKTYPPQKVIYHINYSDPSRLAATFTNIRNHIQTVGEGNIDLSAVIHGKAIEYFISAKQDKTKQVTLDTLRLNGTRFIICGNTLDAYRITREQLYDVNAEDMVQAGLPEIVFLQQQGFVYVRP</sequence>
<protein>
    <recommendedName>
        <fullName evidence="4">Intracellular sulfur oxidation protein, DsrE/DsrF family</fullName>
    </recommendedName>
</protein>
<accession>A0ABY1S073</accession>
<reference evidence="2 3" key="1">
    <citation type="submission" date="2017-05" db="EMBL/GenBank/DDBJ databases">
        <authorList>
            <person name="Varghese N."/>
            <person name="Submissions S."/>
        </authorList>
    </citation>
    <scope>NUCLEOTIDE SEQUENCE [LARGE SCALE GENOMIC DNA]</scope>
    <source>
        <strain evidence="2 3">CGMCC 1.7287</strain>
    </source>
</reference>
<feature type="signal peptide" evidence="1">
    <location>
        <begin position="1"/>
        <end position="20"/>
    </location>
</feature>
<keyword evidence="1" id="KW-0732">Signal</keyword>
<evidence type="ECO:0000256" key="1">
    <source>
        <dbReference type="SAM" id="SignalP"/>
    </source>
</evidence>
<evidence type="ECO:0000313" key="3">
    <source>
        <dbReference type="Proteomes" id="UP001159257"/>
    </source>
</evidence>
<keyword evidence="3" id="KW-1185">Reference proteome</keyword>
<dbReference type="SUPFAM" id="SSF75169">
    <property type="entry name" value="DsrEFH-like"/>
    <property type="match status" value="1"/>
</dbReference>
<name>A0ABY1S073_9GAMM</name>
<feature type="chain" id="PRO_5046053000" description="Intracellular sulfur oxidation protein, DsrE/DsrF family" evidence="1">
    <location>
        <begin position="21"/>
        <end position="143"/>
    </location>
</feature>
<proteinExistence type="predicted"/>
<dbReference type="Proteomes" id="UP001159257">
    <property type="component" value="Unassembled WGS sequence"/>
</dbReference>
<comment type="caution">
    <text evidence="2">The sequence shown here is derived from an EMBL/GenBank/DDBJ whole genome shotgun (WGS) entry which is preliminary data.</text>
</comment>
<dbReference type="RefSeq" id="WP_239041594.1">
    <property type="nucleotide sequence ID" value="NZ_BAAAEY010000006.1"/>
</dbReference>
<dbReference type="InterPro" id="IPR003787">
    <property type="entry name" value="Sulphur_relay_DsrE/F-like"/>
</dbReference>